<feature type="compositionally biased region" description="Basic and acidic residues" evidence="1">
    <location>
        <begin position="7"/>
        <end position="19"/>
    </location>
</feature>
<organism evidence="2 3">
    <name type="scientific">Truncatella angustata</name>
    <dbReference type="NCBI Taxonomy" id="152316"/>
    <lineage>
        <taxon>Eukaryota</taxon>
        <taxon>Fungi</taxon>
        <taxon>Dikarya</taxon>
        <taxon>Ascomycota</taxon>
        <taxon>Pezizomycotina</taxon>
        <taxon>Sordariomycetes</taxon>
        <taxon>Xylariomycetidae</taxon>
        <taxon>Amphisphaeriales</taxon>
        <taxon>Sporocadaceae</taxon>
        <taxon>Truncatella</taxon>
    </lineage>
</organism>
<protein>
    <submittedName>
        <fullName evidence="2">Uncharacterized protein</fullName>
    </submittedName>
</protein>
<keyword evidence="3" id="KW-1185">Reference proteome</keyword>
<feature type="region of interest" description="Disordered" evidence="1">
    <location>
        <begin position="1"/>
        <end position="27"/>
    </location>
</feature>
<feature type="compositionally biased region" description="Polar residues" evidence="1">
    <location>
        <begin position="56"/>
        <end position="70"/>
    </location>
</feature>
<reference evidence="2" key="1">
    <citation type="journal article" date="2021" name="Nat. Commun.">
        <title>Genetic determinants of endophytism in the Arabidopsis root mycobiome.</title>
        <authorList>
            <person name="Mesny F."/>
            <person name="Miyauchi S."/>
            <person name="Thiergart T."/>
            <person name="Pickel B."/>
            <person name="Atanasova L."/>
            <person name="Karlsson M."/>
            <person name="Huettel B."/>
            <person name="Barry K.W."/>
            <person name="Haridas S."/>
            <person name="Chen C."/>
            <person name="Bauer D."/>
            <person name="Andreopoulos W."/>
            <person name="Pangilinan J."/>
            <person name="LaButti K."/>
            <person name="Riley R."/>
            <person name="Lipzen A."/>
            <person name="Clum A."/>
            <person name="Drula E."/>
            <person name="Henrissat B."/>
            <person name="Kohler A."/>
            <person name="Grigoriev I.V."/>
            <person name="Martin F.M."/>
            <person name="Hacquard S."/>
        </authorList>
    </citation>
    <scope>NUCLEOTIDE SEQUENCE</scope>
    <source>
        <strain evidence="2">MPI-SDFR-AT-0073</strain>
    </source>
</reference>
<evidence type="ECO:0000313" key="3">
    <source>
        <dbReference type="Proteomes" id="UP000758603"/>
    </source>
</evidence>
<dbReference type="AlphaFoldDB" id="A0A9P8RN02"/>
<evidence type="ECO:0000256" key="1">
    <source>
        <dbReference type="SAM" id="MobiDB-lite"/>
    </source>
</evidence>
<dbReference type="EMBL" id="JAGPXC010000009">
    <property type="protein sequence ID" value="KAH6647188.1"/>
    <property type="molecule type" value="Genomic_DNA"/>
</dbReference>
<dbReference type="Proteomes" id="UP000758603">
    <property type="component" value="Unassembled WGS sequence"/>
</dbReference>
<gene>
    <name evidence="2" type="ORF">BKA67DRAFT_663527</name>
</gene>
<feature type="region of interest" description="Disordered" evidence="1">
    <location>
        <begin position="44"/>
        <end position="104"/>
    </location>
</feature>
<sequence length="204" mass="22819">MAPAKDISNDKPHTYREETPGAGYSGRLKEFLEAQMQEAYGLVKTSEAETTFRPRTYSNKSNSSAGSLRRQNAFRRSSRPSSPSFSNMSSDAGSPEAESTSSPFATTEPWNAIWERFCKLIDSQRRLEVVLRSLRHLQVASSTSEPLIEADMMQAYQRLRVMLAGISMNNAEHEEVLTQVRDAVCPEIRAILLDTNQAPGTDQR</sequence>
<proteinExistence type="predicted"/>
<dbReference type="GeneID" id="70137091"/>
<dbReference type="RefSeq" id="XP_045953702.1">
    <property type="nucleotide sequence ID" value="XM_046108200.1"/>
</dbReference>
<evidence type="ECO:0000313" key="2">
    <source>
        <dbReference type="EMBL" id="KAH6647188.1"/>
    </source>
</evidence>
<accession>A0A9P8RN02</accession>
<name>A0A9P8RN02_9PEZI</name>
<comment type="caution">
    <text evidence="2">The sequence shown here is derived from an EMBL/GenBank/DDBJ whole genome shotgun (WGS) entry which is preliminary data.</text>
</comment>
<feature type="compositionally biased region" description="Low complexity" evidence="1">
    <location>
        <begin position="79"/>
        <end position="90"/>
    </location>
</feature>